<feature type="non-terminal residue" evidence="4">
    <location>
        <position position="951"/>
    </location>
</feature>
<dbReference type="AlphaFoldDB" id="A0A8S3ZEG8"/>
<evidence type="ECO:0000256" key="2">
    <source>
        <dbReference type="SAM" id="MobiDB-lite"/>
    </source>
</evidence>
<feature type="domain" description="FAM65 N-terminal" evidence="3">
    <location>
        <begin position="49"/>
        <end position="366"/>
    </location>
</feature>
<dbReference type="InterPro" id="IPR026136">
    <property type="entry name" value="RIPOR3"/>
</dbReference>
<evidence type="ECO:0000313" key="5">
    <source>
        <dbReference type="Proteomes" id="UP000678393"/>
    </source>
</evidence>
<dbReference type="SUPFAM" id="SSF48371">
    <property type="entry name" value="ARM repeat"/>
    <property type="match status" value="1"/>
</dbReference>
<feature type="compositionally biased region" description="Polar residues" evidence="2">
    <location>
        <begin position="24"/>
        <end position="34"/>
    </location>
</feature>
<keyword evidence="5" id="KW-1185">Reference proteome</keyword>
<dbReference type="InterPro" id="IPR016024">
    <property type="entry name" value="ARM-type_fold"/>
</dbReference>
<feature type="compositionally biased region" description="Acidic residues" evidence="2">
    <location>
        <begin position="576"/>
        <end position="586"/>
    </location>
</feature>
<evidence type="ECO:0000313" key="4">
    <source>
        <dbReference type="EMBL" id="CAG5126588.1"/>
    </source>
</evidence>
<dbReference type="InterPro" id="IPR011989">
    <property type="entry name" value="ARM-like"/>
</dbReference>
<evidence type="ECO:0000259" key="3">
    <source>
        <dbReference type="Pfam" id="PF15903"/>
    </source>
</evidence>
<dbReference type="EMBL" id="CAJHNH020002392">
    <property type="protein sequence ID" value="CAG5126588.1"/>
    <property type="molecule type" value="Genomic_DNA"/>
</dbReference>
<feature type="region of interest" description="Disordered" evidence="2">
    <location>
        <begin position="576"/>
        <end position="614"/>
    </location>
</feature>
<feature type="compositionally biased region" description="Polar residues" evidence="2">
    <location>
        <begin position="597"/>
        <end position="612"/>
    </location>
</feature>
<feature type="region of interest" description="Disordered" evidence="2">
    <location>
        <begin position="24"/>
        <end position="48"/>
    </location>
</feature>
<accession>A0A8S3ZEG8</accession>
<protein>
    <recommendedName>
        <fullName evidence="3">FAM65 N-terminal domain-containing protein</fullName>
    </recommendedName>
</protein>
<evidence type="ECO:0000256" key="1">
    <source>
        <dbReference type="ARBA" id="ARBA00005744"/>
    </source>
</evidence>
<comment type="similarity">
    <text evidence="1">Belongs to the RIPOR family.</text>
</comment>
<name>A0A8S3ZEG8_9EUPU</name>
<reference evidence="4" key="1">
    <citation type="submission" date="2021-04" db="EMBL/GenBank/DDBJ databases">
        <authorList>
            <consortium name="Molecular Ecology Group"/>
        </authorList>
    </citation>
    <scope>NUCLEOTIDE SEQUENCE</scope>
</reference>
<dbReference type="PANTHER" id="PTHR15829">
    <property type="entry name" value="PROTEIN KINASE PKN/PRK1, EFFECTOR"/>
    <property type="match status" value="1"/>
</dbReference>
<organism evidence="4 5">
    <name type="scientific">Candidula unifasciata</name>
    <dbReference type="NCBI Taxonomy" id="100452"/>
    <lineage>
        <taxon>Eukaryota</taxon>
        <taxon>Metazoa</taxon>
        <taxon>Spiralia</taxon>
        <taxon>Lophotrochozoa</taxon>
        <taxon>Mollusca</taxon>
        <taxon>Gastropoda</taxon>
        <taxon>Heterobranchia</taxon>
        <taxon>Euthyneura</taxon>
        <taxon>Panpulmonata</taxon>
        <taxon>Eupulmonata</taxon>
        <taxon>Stylommatophora</taxon>
        <taxon>Helicina</taxon>
        <taxon>Helicoidea</taxon>
        <taxon>Geomitridae</taxon>
        <taxon>Candidula</taxon>
    </lineage>
</organism>
<proteinExistence type="inferred from homology"/>
<dbReference type="Proteomes" id="UP000678393">
    <property type="component" value="Unassembled WGS sequence"/>
</dbReference>
<sequence length="951" mass="105496">SNSSSSSRIFVDHRPQHHYLQHQPSYISSSTSNLAAAARDSPRYGGNPVSRSQSFGGLSIAANTWPASSSTVLGETMRRSPRGYKKIHMRLPSFRKSAKMPKVPSPKRAMMVFDSVRKGLGEFVQATHENIAQLLTSENAASISQGRLLETDKKIKSAERYLKRLECHLAKIEELHDSYLLNQQLREGAANMAKAFSTTNSDSRKDSISNIKYGYKECSQTMCAIEVQLESFLGTFSCSLNGIAGYARVVPGDVFEVLIKHGDQKWKTKGRIEKDSSQRWDSPSHTFKCLVGDLLSIKVSEMKVFKSVVLGQKSCEIWNPCMNDTASQGLFCASPQLMTVNINVQGSLKLSIVITWNPLDDVDESIKYIQSPLRTAGLALGKRPVSMVSLTESLSSRSCSSLARHDRRFPHPLQDFKHRDDSGIYGSATSLPSHLTADSVHAPHILSASPLIRGHDPSRRPDMPLLFSTSILQATSMPSIIQEVTQTMVPGLMVRQMTQQDNINTVEEALHSLKTTLEDFLGHYPELQKLEDEVQVIEALVKKSDRSRSSSVNASIEGAIEEAFEFLNLEGILEDLEEEDESEDSEDKQMEDKRSDTNQTIDSPSSDATTVDSGIGSLAKRLQQDITRGSSMSSSPVPSSSGNEQVDQALVFHLTVCDKLLQNLGNFGPLRCREFYALDYLQKQAVILERLVKTAKSSQEVNLAAVFSERTLDKTLKEVWELCTDQAVLYTQAEKLVSVLEHKFAGNLSEKYQVKPLRIFHQVMARMLYATTYEPEIGSTSIVTVHQFMLFFRGISVLAKIEKIADELYLLDLLSSVTSETVIKAIVSLQDHLPPPVCLKMLAASVYLRIISREKSQRETALVVLVEGLEDHITEVRAGCCVALSIFEAVECISQLVHLSQTDSSSTVRRKAKESLYSLGDVGRKAVEEAQLGAQGFQGLQMHKPCFSKII</sequence>
<dbReference type="Pfam" id="PF15903">
    <property type="entry name" value="PL48"/>
    <property type="match status" value="1"/>
</dbReference>
<comment type="caution">
    <text evidence="4">The sequence shown here is derived from an EMBL/GenBank/DDBJ whole genome shotgun (WGS) entry which is preliminary data.</text>
</comment>
<gene>
    <name evidence="4" type="ORF">CUNI_LOCUS12146</name>
</gene>
<dbReference type="Gene3D" id="1.25.10.10">
    <property type="entry name" value="Leucine-rich Repeat Variant"/>
    <property type="match status" value="1"/>
</dbReference>
<dbReference type="InterPro" id="IPR031780">
    <property type="entry name" value="FAM65_N"/>
</dbReference>
<dbReference type="PANTHER" id="PTHR15829:SF13">
    <property type="entry name" value="FAM65 N-TERMINAL DOMAIN-CONTAINING PROTEIN"/>
    <property type="match status" value="1"/>
</dbReference>
<dbReference type="OrthoDB" id="9999654at2759"/>
<feature type="compositionally biased region" description="Basic and acidic residues" evidence="2">
    <location>
        <begin position="587"/>
        <end position="596"/>
    </location>
</feature>